<dbReference type="PRINTS" id="PR00119">
    <property type="entry name" value="CATATPASE"/>
</dbReference>
<dbReference type="AlphaFoldDB" id="D8M9J1"/>
<evidence type="ECO:0000256" key="10">
    <source>
        <dbReference type="ARBA" id="ARBA00022958"/>
    </source>
</evidence>
<dbReference type="Proteomes" id="UP000008312">
    <property type="component" value="Unassembled WGS sequence"/>
</dbReference>
<dbReference type="InterPro" id="IPR050510">
    <property type="entry name" value="Cation_transp_ATPase_P-type"/>
</dbReference>
<name>D8M9J1_BLAHO</name>
<evidence type="ECO:0000256" key="2">
    <source>
        <dbReference type="ARBA" id="ARBA00006934"/>
    </source>
</evidence>
<dbReference type="OrthoDB" id="116380at2759"/>
<dbReference type="InterPro" id="IPR023214">
    <property type="entry name" value="HAD_sf"/>
</dbReference>
<feature type="transmembrane region" description="Helical" evidence="15">
    <location>
        <begin position="1177"/>
        <end position="1196"/>
    </location>
</feature>
<keyword evidence="7 15" id="KW-0812">Transmembrane</keyword>
<dbReference type="SFLD" id="SFLDG00002">
    <property type="entry name" value="C1.7:_P-type_atpase_like"/>
    <property type="match status" value="1"/>
</dbReference>
<sequence length="1256" mass="139770">MADEHSASADREDYHKVDLAILLGERLKTSQERGLTKTEHDSRLQKYGLNQLTPPKTVPEWVKFLKNMTGFFSLLLLAGGVLCIIGYILKKEIENLYLGIVLFAVVIITGTFAYFQEKKSNDLMASFKNMMPNRCTVTRDGNPTEVVAEDLVIGDIVHIKAGDKVPADIRILECSDDMQVDNACLTGESEPCKRSTKCTDANPLETQNMAFFGTQVPKGSCKGVVVATGDNTVMGHIAKLTLNTGSEKTPIGIELDRFISIISTIAITLGVLFFIIGIFLGTDLITNLVFMIGIIVANVPEGLLATVTLSLSLTANRMSSKNVLVKNLQGVETLGSTSCICSDKTGTLTQNMMTVANVVYDGKIFDCECSMYSKPTVDPTSESYFHLLRIAALCNNAKWDENSNKQPFIEELLLGDGSIEKRVMWKPLGDASESALLKYVQASFDVEVFRNENPKLKEIPFNSTNKYQVSIHQNAKVDERLLVMKGAPERILGRCDKILINGKVEEFTPELRKKMEDLQTDLSRKGLRVLGFAELPLDPAVYPKDYVYNSDTPNFPLGDDRETFPQDIPHTEHIFTKLCYVGMMAMIDPPRPQVPPAVETCKTAGIRVIMVTGDHPITAKAIAAKVGIIWGDTEDDIQLRNESKGLKEGDPGWEDPALAPAIVVPGWDLTPDLPDAIWDDILDHPQVVFARTSPQQKLIIVEHNQKRGEIVTVTGDGVNDAPALRKADIGIAMGIMGSAVSKEAADMILVDDNFASIVKGVGEGRLIFDNLKKSISYTLSSNIPELAPFLCFITIQVPLPLDTILILLIDLGTDMLPAISFAYENAEADIMRRPPRDSKRDHLVNKKLFTFSYLEVGVTQCLAALMSFFFMMNSFGFSASTLPGLGAYDNWGKQTLYCKVNGGNWYREVFDAQNKTSGFEAYEGSAPSNPEEFYTMFRQGYYFWDGGEIVQCHYPSKNFLGPTKSSPNFSLSDEASYNTANGGYTAENIVVTKQSIDVLLQNGYYPYIPLAGRVSPFWDRNWLRADTSKKTYVGLGKGTATAQLSYQPLGYWDINDWNSTEAKTSSSSSEVSSAVQAMIEASEYKMLGRKVFSNATFKQTRSADSFEYIYSLSFFEGDTQYANIASRMIQKEALYYSQTAYFITIVIVQIADLLVCKTRMNSLIDQGMSNHAMNSSVLFELALAYILLYTPVLNSALRTRPLPFHCWLIPFPYLIIVYTFDEVRKYLMRKTSLVTENPETKQILRDAGWIERNTYY</sequence>
<dbReference type="GO" id="GO:0005391">
    <property type="term" value="F:P-type sodium:potassium-exchanging transporter activity"/>
    <property type="evidence" value="ECO:0007669"/>
    <property type="project" value="TreeGrafter"/>
</dbReference>
<dbReference type="SFLD" id="SFLDS00003">
    <property type="entry name" value="Haloacid_Dehalogenase"/>
    <property type="match status" value="1"/>
</dbReference>
<evidence type="ECO:0000256" key="6">
    <source>
        <dbReference type="ARBA" id="ARBA00022553"/>
    </source>
</evidence>
<dbReference type="InterPro" id="IPR023299">
    <property type="entry name" value="ATPase_P-typ_cyto_dom_N"/>
</dbReference>
<dbReference type="Pfam" id="PF00689">
    <property type="entry name" value="Cation_ATPase_C"/>
    <property type="match status" value="2"/>
</dbReference>
<dbReference type="SFLD" id="SFLDF00027">
    <property type="entry name" value="p-type_atpase"/>
    <property type="match status" value="1"/>
</dbReference>
<keyword evidence="9" id="KW-0067">ATP-binding</keyword>
<dbReference type="GO" id="GO:0005886">
    <property type="term" value="C:plasma membrane"/>
    <property type="evidence" value="ECO:0007669"/>
    <property type="project" value="UniProtKB-SubCell"/>
</dbReference>
<dbReference type="NCBIfam" id="TIGR01494">
    <property type="entry name" value="ATPase_P-type"/>
    <property type="match status" value="2"/>
</dbReference>
<feature type="transmembrane region" description="Helical" evidence="15">
    <location>
        <begin position="71"/>
        <end position="89"/>
    </location>
</feature>
<evidence type="ECO:0000256" key="12">
    <source>
        <dbReference type="ARBA" id="ARBA00022989"/>
    </source>
</evidence>
<evidence type="ECO:0000256" key="13">
    <source>
        <dbReference type="ARBA" id="ARBA00023065"/>
    </source>
</evidence>
<dbReference type="FunFam" id="1.20.1110.10:FF:000095">
    <property type="entry name" value="Sodium/potassium-transporting ATPase subunit alpha-1"/>
    <property type="match status" value="1"/>
</dbReference>
<dbReference type="FunFam" id="3.40.50.1000:FF:000083">
    <property type="entry name" value="Sodium/potassium-transporting ATPase subunit alpha"/>
    <property type="match status" value="1"/>
</dbReference>
<dbReference type="InterPro" id="IPR018303">
    <property type="entry name" value="ATPase_P-typ_P_site"/>
</dbReference>
<feature type="transmembrane region" description="Helical" evidence="15">
    <location>
        <begin position="258"/>
        <end position="282"/>
    </location>
</feature>
<dbReference type="Gene3D" id="1.20.1110.10">
    <property type="entry name" value="Calcium-transporting ATPase, transmembrane domain"/>
    <property type="match status" value="2"/>
</dbReference>
<dbReference type="GO" id="GO:0005524">
    <property type="term" value="F:ATP binding"/>
    <property type="evidence" value="ECO:0007669"/>
    <property type="project" value="UniProtKB-KW"/>
</dbReference>
<keyword evidence="18" id="KW-1185">Reference proteome</keyword>
<feature type="transmembrane region" description="Helical" evidence="15">
    <location>
        <begin position="95"/>
        <end position="115"/>
    </location>
</feature>
<keyword evidence="14 15" id="KW-0472">Membrane</keyword>
<keyword evidence="11" id="KW-1278">Translocase</keyword>
<dbReference type="Gene3D" id="2.70.150.10">
    <property type="entry name" value="Calcium-transporting ATPase, cytoplasmic transduction domain A"/>
    <property type="match status" value="1"/>
</dbReference>
<dbReference type="InterPro" id="IPR023298">
    <property type="entry name" value="ATPase_P-typ_TM_dom_sf"/>
</dbReference>
<comment type="similarity">
    <text evidence="2">Belongs to the cation transport ATPase (P-type) (TC 3.A.3) family. Type IIC subfamily.</text>
</comment>
<dbReference type="GO" id="GO:0036376">
    <property type="term" value="P:sodium ion export across plasma membrane"/>
    <property type="evidence" value="ECO:0007669"/>
    <property type="project" value="TreeGrafter"/>
</dbReference>
<evidence type="ECO:0000256" key="5">
    <source>
        <dbReference type="ARBA" id="ARBA00022538"/>
    </source>
</evidence>
<dbReference type="InterPro" id="IPR059000">
    <property type="entry name" value="ATPase_P-type_domA"/>
</dbReference>
<keyword evidence="8" id="KW-0547">Nucleotide-binding</keyword>
<evidence type="ECO:0000256" key="3">
    <source>
        <dbReference type="ARBA" id="ARBA00022448"/>
    </source>
</evidence>
<keyword evidence="13" id="KW-0406">Ion transport</keyword>
<dbReference type="OMA" id="MFFLYMW"/>
<feature type="transmembrane region" description="Helical" evidence="15">
    <location>
        <begin position="288"/>
        <end position="311"/>
    </location>
</feature>
<dbReference type="InterPro" id="IPR044492">
    <property type="entry name" value="P_typ_ATPase_HD_dom"/>
</dbReference>
<dbReference type="SUPFAM" id="SSF81665">
    <property type="entry name" value="Calcium ATPase, transmembrane domain M"/>
    <property type="match status" value="1"/>
</dbReference>
<dbReference type="InterPro" id="IPR008250">
    <property type="entry name" value="ATPase_P-typ_transduc_dom_A_sf"/>
</dbReference>
<protein>
    <recommendedName>
        <fullName evidence="16">Cation-transporting P-type ATPase N-terminal domain-containing protein</fullName>
    </recommendedName>
</protein>
<dbReference type="SMART" id="SM00831">
    <property type="entry name" value="Cation_ATPase_N"/>
    <property type="match status" value="1"/>
</dbReference>
<dbReference type="Pfam" id="PF13246">
    <property type="entry name" value="Cation_ATPase"/>
    <property type="match status" value="1"/>
</dbReference>
<evidence type="ECO:0000259" key="16">
    <source>
        <dbReference type="SMART" id="SM00831"/>
    </source>
</evidence>
<dbReference type="InterPro" id="IPR036412">
    <property type="entry name" value="HAD-like_sf"/>
</dbReference>
<keyword evidence="12 15" id="KW-1133">Transmembrane helix</keyword>
<keyword evidence="5" id="KW-0633">Potassium transport</keyword>
<dbReference type="Pfam" id="PF00122">
    <property type="entry name" value="E1-E2_ATPase"/>
    <property type="match status" value="1"/>
</dbReference>
<dbReference type="InterPro" id="IPR001757">
    <property type="entry name" value="P_typ_ATPase"/>
</dbReference>
<dbReference type="InterPro" id="IPR004014">
    <property type="entry name" value="ATPase_P-typ_cation-transptr_N"/>
</dbReference>
<evidence type="ECO:0000256" key="14">
    <source>
        <dbReference type="ARBA" id="ARBA00023136"/>
    </source>
</evidence>
<dbReference type="SUPFAM" id="SSF56784">
    <property type="entry name" value="HAD-like"/>
    <property type="match status" value="1"/>
</dbReference>
<dbReference type="GeneID" id="24921461"/>
<keyword evidence="3" id="KW-0813">Transport</keyword>
<evidence type="ECO:0000256" key="1">
    <source>
        <dbReference type="ARBA" id="ARBA00004651"/>
    </source>
</evidence>
<dbReference type="Pfam" id="PF00690">
    <property type="entry name" value="Cation_ATPase_N"/>
    <property type="match status" value="1"/>
</dbReference>
<dbReference type="GO" id="GO:0030007">
    <property type="term" value="P:intracellular potassium ion homeostasis"/>
    <property type="evidence" value="ECO:0007669"/>
    <property type="project" value="TreeGrafter"/>
</dbReference>
<dbReference type="PANTHER" id="PTHR43294">
    <property type="entry name" value="SODIUM/POTASSIUM-TRANSPORTING ATPASE SUBUNIT ALPHA"/>
    <property type="match status" value="1"/>
</dbReference>
<dbReference type="InterPro" id="IPR006068">
    <property type="entry name" value="ATPase_P-typ_cation-transptr_C"/>
</dbReference>
<proteinExistence type="inferred from homology"/>
<evidence type="ECO:0000313" key="17">
    <source>
        <dbReference type="EMBL" id="CBK24730.2"/>
    </source>
</evidence>
<evidence type="ECO:0000256" key="8">
    <source>
        <dbReference type="ARBA" id="ARBA00022741"/>
    </source>
</evidence>
<dbReference type="GO" id="GO:0006883">
    <property type="term" value="P:intracellular sodium ion homeostasis"/>
    <property type="evidence" value="ECO:0007669"/>
    <property type="project" value="TreeGrafter"/>
</dbReference>
<dbReference type="RefSeq" id="XP_012898778.1">
    <property type="nucleotide sequence ID" value="XM_013043324.1"/>
</dbReference>
<keyword evidence="4" id="KW-1003">Cell membrane</keyword>
<accession>D8M9J1</accession>
<gene>
    <name evidence="17" type="ORF">GSBLH_T00004434001</name>
</gene>
<evidence type="ECO:0000256" key="9">
    <source>
        <dbReference type="ARBA" id="ARBA00022840"/>
    </source>
</evidence>
<evidence type="ECO:0000256" key="15">
    <source>
        <dbReference type="SAM" id="Phobius"/>
    </source>
</evidence>
<evidence type="ECO:0000256" key="4">
    <source>
        <dbReference type="ARBA" id="ARBA00022475"/>
    </source>
</evidence>
<dbReference type="GO" id="GO:1990573">
    <property type="term" value="P:potassium ion import across plasma membrane"/>
    <property type="evidence" value="ECO:0007669"/>
    <property type="project" value="TreeGrafter"/>
</dbReference>
<dbReference type="InterPro" id="IPR005775">
    <property type="entry name" value="P-type_ATPase_IIC"/>
</dbReference>
<feature type="transmembrane region" description="Helical" evidence="15">
    <location>
        <begin position="1202"/>
        <end position="1220"/>
    </location>
</feature>
<keyword evidence="10" id="KW-0630">Potassium</keyword>
<dbReference type="SUPFAM" id="SSF81660">
    <property type="entry name" value="Metal cation-transporting ATPase, ATP-binding domain N"/>
    <property type="match status" value="1"/>
</dbReference>
<feature type="transmembrane region" description="Helical" evidence="15">
    <location>
        <begin position="1133"/>
        <end position="1156"/>
    </location>
</feature>
<dbReference type="GO" id="GO:0016887">
    <property type="term" value="F:ATP hydrolysis activity"/>
    <property type="evidence" value="ECO:0007669"/>
    <property type="project" value="InterPro"/>
</dbReference>
<keyword evidence="6" id="KW-0597">Phosphoprotein</keyword>
<dbReference type="GO" id="GO:1902600">
    <property type="term" value="P:proton transmembrane transport"/>
    <property type="evidence" value="ECO:0007669"/>
    <property type="project" value="TreeGrafter"/>
</dbReference>
<dbReference type="InParanoid" id="D8M9J1"/>
<dbReference type="FunFam" id="2.70.150.10:FF:000003">
    <property type="entry name" value="Sodium/potassium-transporting ATPase subunit alpha"/>
    <property type="match status" value="1"/>
</dbReference>
<evidence type="ECO:0000256" key="7">
    <source>
        <dbReference type="ARBA" id="ARBA00022692"/>
    </source>
</evidence>
<reference evidence="17" key="1">
    <citation type="submission" date="2010-02" db="EMBL/GenBank/DDBJ databases">
        <title>Sequencing and annotation of the Blastocystis hominis genome.</title>
        <authorList>
            <person name="Wincker P."/>
        </authorList>
    </citation>
    <scope>NUCLEOTIDE SEQUENCE</scope>
    <source>
        <strain evidence="17">Singapore isolate B</strain>
    </source>
</reference>
<dbReference type="Gene3D" id="3.40.1110.10">
    <property type="entry name" value="Calcium-transporting ATPase, cytoplasmic domain N"/>
    <property type="match status" value="1"/>
</dbReference>
<feature type="domain" description="Cation-transporting P-type ATPase N-terminal" evidence="16">
    <location>
        <begin position="13"/>
        <end position="88"/>
    </location>
</feature>
<organism evidence="17">
    <name type="scientific">Blastocystis hominis</name>
    <dbReference type="NCBI Taxonomy" id="12968"/>
    <lineage>
        <taxon>Eukaryota</taxon>
        <taxon>Sar</taxon>
        <taxon>Stramenopiles</taxon>
        <taxon>Bigyra</taxon>
        <taxon>Opalozoa</taxon>
        <taxon>Opalinata</taxon>
        <taxon>Blastocystidae</taxon>
        <taxon>Blastocystis</taxon>
    </lineage>
</organism>
<dbReference type="PRINTS" id="PR00121">
    <property type="entry name" value="NAKATPASE"/>
</dbReference>
<dbReference type="NCBIfam" id="TIGR01106">
    <property type="entry name" value="ATPase-IIC_X-K"/>
    <property type="match status" value="1"/>
</dbReference>
<dbReference type="EMBL" id="FN668688">
    <property type="protein sequence ID" value="CBK24730.2"/>
    <property type="molecule type" value="Genomic_DNA"/>
</dbReference>
<dbReference type="PROSITE" id="PS00154">
    <property type="entry name" value="ATPASE_E1_E2"/>
    <property type="match status" value="1"/>
</dbReference>
<dbReference type="PANTHER" id="PTHR43294:SF21">
    <property type="entry name" value="CATION TRANSPORTING ATPASE"/>
    <property type="match status" value="1"/>
</dbReference>
<dbReference type="Gene3D" id="3.40.50.1000">
    <property type="entry name" value="HAD superfamily/HAD-like"/>
    <property type="match status" value="1"/>
</dbReference>
<evidence type="ECO:0000256" key="11">
    <source>
        <dbReference type="ARBA" id="ARBA00022967"/>
    </source>
</evidence>
<dbReference type="SUPFAM" id="SSF81653">
    <property type="entry name" value="Calcium ATPase, transduction domain A"/>
    <property type="match status" value="1"/>
</dbReference>
<evidence type="ECO:0000313" key="18">
    <source>
        <dbReference type="Proteomes" id="UP000008312"/>
    </source>
</evidence>
<comment type="subcellular location">
    <subcellularLocation>
        <location evidence="1">Cell membrane</location>
        <topology evidence="1">Multi-pass membrane protein</topology>
    </subcellularLocation>
</comment>